<proteinExistence type="predicted"/>
<gene>
    <name evidence="1" type="ORF">E3J84_07305</name>
</gene>
<dbReference type="AlphaFoldDB" id="A0A523RP78"/>
<evidence type="ECO:0000313" key="2">
    <source>
        <dbReference type="Proteomes" id="UP000316360"/>
    </source>
</evidence>
<comment type="caution">
    <text evidence="1">The sequence shown here is derived from an EMBL/GenBank/DDBJ whole genome shotgun (WGS) entry which is preliminary data.</text>
</comment>
<dbReference type="EMBL" id="SOKJ01000416">
    <property type="protein sequence ID" value="TET07573.1"/>
    <property type="molecule type" value="Genomic_DNA"/>
</dbReference>
<dbReference type="Proteomes" id="UP000316360">
    <property type="component" value="Unassembled WGS sequence"/>
</dbReference>
<name>A0A523RP78_UNCAE</name>
<evidence type="ECO:0000313" key="1">
    <source>
        <dbReference type="EMBL" id="TET07573.1"/>
    </source>
</evidence>
<protein>
    <submittedName>
        <fullName evidence="1">Uncharacterized protein</fullName>
    </submittedName>
</protein>
<sequence length="546" mass="63058">MKKDNLEYWAESALHALTSLTDSRLGYLPYWRVVIDTEYPYAEHTRVDESELVGSWAEAILMTRKMSGSKEGRAAEEGIREILLSNFTEDGIRYHSRFPWSPLIYCNIHEMGYILDGLVTWYSDSKEQPVRKAIENLINGLHNIAVKCKRVVSPYGGPGSEITGCYYFPFENYYQGIGWDPEKITFRSNMVLMNRVMIHPLLRYFKITGYERAFSLAQGLINSLCFLDEKGHQLEGCHERQFDYRGRWRGHFVSAVWVGMGIMKYALLTNNEELFLLMKKVYDWGVSNGSSFGWLPEHINGPKEPKEEACETCNISRMIEAGIILAKSGFPEYWRLIEQYGRNQLFQVQLLETDDIPLPCDSKKDTNLRTYENIAERVKGVMLGKSMPNSLNTLGRGRVIAGCCTAIGAKGLFLLWDNIVERKGNDSYIHLHFSRKTPWLEVKSSLPSCGELLITTFTAQTLFVRISEWGRKEMSLKVNGKEKVPEWSGNYIKIRGLRKGDRILLTFPIQRREMIETIGDRTYKVFWQGDKVKRIDPKGRRYPIYI</sequence>
<organism evidence="1 2">
    <name type="scientific">Aerophobetes bacterium</name>
    <dbReference type="NCBI Taxonomy" id="2030807"/>
    <lineage>
        <taxon>Bacteria</taxon>
        <taxon>Candidatus Aerophobota</taxon>
    </lineage>
</organism>
<reference evidence="1 2" key="1">
    <citation type="submission" date="2019-03" db="EMBL/GenBank/DDBJ databases">
        <title>Metabolic potential of uncultured bacteria and archaea associated with petroleum seepage in deep-sea sediments.</title>
        <authorList>
            <person name="Dong X."/>
            <person name="Hubert C."/>
        </authorList>
    </citation>
    <scope>NUCLEOTIDE SEQUENCE [LARGE SCALE GENOMIC DNA]</scope>
    <source>
        <strain evidence="1">E44_bin7</strain>
    </source>
</reference>
<accession>A0A523RP78</accession>